<protein>
    <submittedName>
        <fullName evidence="1">Uncharacterized protein</fullName>
    </submittedName>
</protein>
<proteinExistence type="predicted"/>
<reference evidence="1" key="1">
    <citation type="submission" date="2014-11" db="EMBL/GenBank/DDBJ databases">
        <authorList>
            <person name="Otto D Thomas"/>
            <person name="Naeem Raeece"/>
        </authorList>
    </citation>
    <scope>NUCLEOTIDE SEQUENCE</scope>
</reference>
<dbReference type="EMBL" id="CDMZ01003663">
    <property type="protein sequence ID" value="CEM47167.1"/>
    <property type="molecule type" value="Genomic_DNA"/>
</dbReference>
<gene>
    <name evidence="1" type="ORF">Cvel_30905</name>
</gene>
<dbReference type="AlphaFoldDB" id="A0A0G4HS73"/>
<accession>A0A0G4HS73</accession>
<dbReference type="PhylomeDB" id="A0A0G4HS73"/>
<dbReference type="VEuPathDB" id="CryptoDB:Cvel_30905"/>
<evidence type="ECO:0000313" key="1">
    <source>
        <dbReference type="EMBL" id="CEM47167.1"/>
    </source>
</evidence>
<organism evidence="1">
    <name type="scientific">Chromera velia CCMP2878</name>
    <dbReference type="NCBI Taxonomy" id="1169474"/>
    <lineage>
        <taxon>Eukaryota</taxon>
        <taxon>Sar</taxon>
        <taxon>Alveolata</taxon>
        <taxon>Colpodellida</taxon>
        <taxon>Chromeraceae</taxon>
        <taxon>Chromera</taxon>
    </lineage>
</organism>
<sequence length="171" mass="18814">MGNYSSLVEWENTVGEEFDRLEREGFIERVSVQPHVMSPLGVVLKAKIGVPRIIIDMTMSEVNGATKDTVMALPTVRVPAGDKILMAMKAAMAASSPVVVLATRAICDYWREKGLIVRSLGRFSKGSIIFEGQPAVVKRVVSEAGHEWMFQVPRGQPVSEEWEALLIDKGS</sequence>
<name>A0A0G4HS73_9ALVE</name>